<proteinExistence type="predicted"/>
<reference evidence="2 3" key="1">
    <citation type="submission" date="2016-12" db="EMBL/GenBank/DDBJ databases">
        <title>The genomes of Aspergillus section Nigri reveals drivers in fungal speciation.</title>
        <authorList>
            <consortium name="DOE Joint Genome Institute"/>
            <person name="Vesth T.C."/>
            <person name="Nybo J."/>
            <person name="Theobald S."/>
            <person name="Brandl J."/>
            <person name="Frisvad J.C."/>
            <person name="Nielsen K.F."/>
            <person name="Lyhne E.K."/>
            <person name="Kogle M.E."/>
            <person name="Kuo A."/>
            <person name="Riley R."/>
            <person name="Clum A."/>
            <person name="Nolan M."/>
            <person name="Lipzen A."/>
            <person name="Salamov A."/>
            <person name="Henrissat B."/>
            <person name="Wiebenga A."/>
            <person name="De Vries R.P."/>
            <person name="Grigoriev I.V."/>
            <person name="Mortensen U.H."/>
            <person name="Andersen M.R."/>
            <person name="Baker S.E."/>
        </authorList>
    </citation>
    <scope>NUCLEOTIDE SEQUENCE [LARGE SCALE GENOMIC DNA]</scope>
    <source>
        <strain evidence="2 3">JOP 1030-1</strain>
    </source>
</reference>
<organism evidence="2 3">
    <name type="scientific">Aspergillus saccharolyticus JOP 1030-1</name>
    <dbReference type="NCBI Taxonomy" id="1450539"/>
    <lineage>
        <taxon>Eukaryota</taxon>
        <taxon>Fungi</taxon>
        <taxon>Dikarya</taxon>
        <taxon>Ascomycota</taxon>
        <taxon>Pezizomycotina</taxon>
        <taxon>Eurotiomycetes</taxon>
        <taxon>Eurotiomycetidae</taxon>
        <taxon>Eurotiales</taxon>
        <taxon>Aspergillaceae</taxon>
        <taxon>Aspergillus</taxon>
        <taxon>Aspergillus subgen. Circumdati</taxon>
    </lineage>
</organism>
<protein>
    <submittedName>
        <fullName evidence="2">Uncharacterized protein</fullName>
    </submittedName>
</protein>
<keyword evidence="1" id="KW-1133">Transmembrane helix</keyword>
<dbReference type="RefSeq" id="XP_025433181.1">
    <property type="nucleotide sequence ID" value="XM_025574576.1"/>
</dbReference>
<sequence length="53" mass="6029">MILGQLPLLFLLSFSSFFLFFAFLFTATFISSPFITLPFPLATFLSLHHITLT</sequence>
<name>A0A318ZI73_9EURO</name>
<dbReference type="EMBL" id="KZ821225">
    <property type="protein sequence ID" value="PYH47199.1"/>
    <property type="molecule type" value="Genomic_DNA"/>
</dbReference>
<dbReference type="GeneID" id="37075804"/>
<evidence type="ECO:0000256" key="1">
    <source>
        <dbReference type="SAM" id="Phobius"/>
    </source>
</evidence>
<accession>A0A318ZI73</accession>
<evidence type="ECO:0000313" key="2">
    <source>
        <dbReference type="EMBL" id="PYH47199.1"/>
    </source>
</evidence>
<keyword evidence="1" id="KW-0812">Transmembrane</keyword>
<dbReference type="AlphaFoldDB" id="A0A318ZI73"/>
<keyword evidence="3" id="KW-1185">Reference proteome</keyword>
<dbReference type="Proteomes" id="UP000248349">
    <property type="component" value="Unassembled WGS sequence"/>
</dbReference>
<gene>
    <name evidence="2" type="ORF">BP01DRAFT_354970</name>
</gene>
<keyword evidence="1" id="KW-0472">Membrane</keyword>
<evidence type="ECO:0000313" key="3">
    <source>
        <dbReference type="Proteomes" id="UP000248349"/>
    </source>
</evidence>
<feature type="transmembrane region" description="Helical" evidence="1">
    <location>
        <begin position="6"/>
        <end position="30"/>
    </location>
</feature>